<evidence type="ECO:0000313" key="2">
    <source>
        <dbReference type="EMBL" id="QNO17920.1"/>
    </source>
</evidence>
<dbReference type="AlphaFoldDB" id="A0A7G9WGV8"/>
<dbReference type="EMBL" id="CP060696">
    <property type="protein sequence ID" value="QNO17920.1"/>
    <property type="molecule type" value="Genomic_DNA"/>
</dbReference>
<organism evidence="2 3">
    <name type="scientific">Caproicibacterium amylolyticum</name>
    <dbReference type="NCBI Taxonomy" id="2766537"/>
    <lineage>
        <taxon>Bacteria</taxon>
        <taxon>Bacillati</taxon>
        <taxon>Bacillota</taxon>
        <taxon>Clostridia</taxon>
        <taxon>Eubacteriales</taxon>
        <taxon>Oscillospiraceae</taxon>
        <taxon>Caproicibacterium</taxon>
    </lineage>
</organism>
<dbReference type="InterPro" id="IPR000182">
    <property type="entry name" value="GNAT_dom"/>
</dbReference>
<accession>A0A7G9WGV8</accession>
<sequence length="248" mass="26893">MIRLAENISALEPFDEAAFGCSVISTAKAYGMNTEAAQFWLGSSFAVRRQDSTVTLCGTVRQEDKQELREFLPCIGMQTLVCSRKNAQVLALETAETGIEMELTGKIPAPKAELHFATTVPDEDALNLTEMHHLLVACKTPDFMPPPFEPFYLDMSHRIRHGAAVAAGAYQNGKLCACAAAALSPKRMLLFSGAALPQVRGSGAFAAVIAGLAERAGERTVSLLCGEGLRRHYEKMGFEKGVLAEWLR</sequence>
<dbReference type="Gene3D" id="3.40.630.30">
    <property type="match status" value="1"/>
</dbReference>
<gene>
    <name evidence="2" type="ORF">H6X83_13580</name>
</gene>
<dbReference type="PROSITE" id="PS51186">
    <property type="entry name" value="GNAT"/>
    <property type="match status" value="1"/>
</dbReference>
<evidence type="ECO:0000259" key="1">
    <source>
        <dbReference type="PROSITE" id="PS51186"/>
    </source>
</evidence>
<dbReference type="RefSeq" id="WP_212506985.1">
    <property type="nucleotide sequence ID" value="NZ_CP060696.1"/>
</dbReference>
<name>A0A7G9WGV8_9FIRM</name>
<feature type="domain" description="N-acetyltransferase" evidence="1">
    <location>
        <begin position="118"/>
        <end position="248"/>
    </location>
</feature>
<dbReference type="KEGG" id="caml:H6X83_13580"/>
<dbReference type="Proteomes" id="UP000516046">
    <property type="component" value="Chromosome"/>
</dbReference>
<keyword evidence="3" id="KW-1185">Reference proteome</keyword>
<dbReference type="SUPFAM" id="SSF55729">
    <property type="entry name" value="Acyl-CoA N-acyltransferases (Nat)"/>
    <property type="match status" value="1"/>
</dbReference>
<reference evidence="2 3" key="1">
    <citation type="submission" date="2020-08" db="EMBL/GenBank/DDBJ databases">
        <authorList>
            <person name="Ren C."/>
            <person name="Gu Y."/>
            <person name="Xu Y."/>
        </authorList>
    </citation>
    <scope>NUCLEOTIDE SEQUENCE [LARGE SCALE GENOMIC DNA]</scope>
    <source>
        <strain evidence="2 3">LBM18003</strain>
    </source>
</reference>
<dbReference type="InterPro" id="IPR016181">
    <property type="entry name" value="Acyl_CoA_acyltransferase"/>
</dbReference>
<dbReference type="GO" id="GO:0016747">
    <property type="term" value="F:acyltransferase activity, transferring groups other than amino-acyl groups"/>
    <property type="evidence" value="ECO:0007669"/>
    <property type="project" value="InterPro"/>
</dbReference>
<proteinExistence type="predicted"/>
<evidence type="ECO:0000313" key="3">
    <source>
        <dbReference type="Proteomes" id="UP000516046"/>
    </source>
</evidence>
<protein>
    <recommendedName>
        <fullName evidence="1">N-acetyltransferase domain-containing protein</fullName>
    </recommendedName>
</protein>